<proteinExistence type="predicted"/>
<name>A0A6N9Q3L9_9BACL</name>
<comment type="caution">
    <text evidence="2">The sequence shown here is derived from an EMBL/GenBank/DDBJ whole genome shotgun (WGS) entry which is preliminary data.</text>
</comment>
<protein>
    <submittedName>
        <fullName evidence="2">Sporulation protein YqfD</fullName>
    </submittedName>
</protein>
<gene>
    <name evidence="2" type="primary">yqfD</name>
    <name evidence="2" type="ORF">ERL59_10395</name>
</gene>
<reference evidence="2 3" key="1">
    <citation type="submission" date="2019-01" db="EMBL/GenBank/DDBJ databases">
        <title>Chengkuizengella sp. nov., isolated from deep-sea sediment of East Pacific Ocean.</title>
        <authorList>
            <person name="Yang J."/>
            <person name="Lai Q."/>
            <person name="Shao Z."/>
        </authorList>
    </citation>
    <scope>NUCLEOTIDE SEQUENCE [LARGE SCALE GENOMIC DNA]</scope>
    <source>
        <strain evidence="2 3">YPA3-1-1</strain>
    </source>
</reference>
<evidence type="ECO:0000256" key="1">
    <source>
        <dbReference type="SAM" id="Phobius"/>
    </source>
</evidence>
<sequence>MKVRYQLITYFRGHVKIVVRGKEIERFMNELIHNNIKIWDARRVSESSIEFHIHLNDFFKLRPLLKKTGCRMNVKERFGIPFFLNKFMKRKFFISGIALFLIGIYMLSTMVWDIEVIGNDSLSTEQILQEAEALGIHKYQFKFKMDDLDVVAKELTKNLPESSWIGVTMKGTKVQIKVVESTIPEELPLLNPRNLIATSDAIITEIFAEKGNPLVKVNHRVKKGDVLISGVIGDEETQEIVVAKGKVRGLVWYEYNIKVPLKQDVKVYTGNVVDRKYLVFGNKALKIMGFGSLEFEKSENILSKHMLGWRQYPLHIGWMDEKVMESEVVERELNMEEAQSVGIQQAKSDILFSTGIDSKIQAQNMIKVKEKDGIVYMKILFEVEQDIMTEQPITELNEIF</sequence>
<organism evidence="2 3">
    <name type="scientific">Chengkuizengella marina</name>
    <dbReference type="NCBI Taxonomy" id="2507566"/>
    <lineage>
        <taxon>Bacteria</taxon>
        <taxon>Bacillati</taxon>
        <taxon>Bacillota</taxon>
        <taxon>Bacilli</taxon>
        <taxon>Bacillales</taxon>
        <taxon>Paenibacillaceae</taxon>
        <taxon>Chengkuizengella</taxon>
    </lineage>
</organism>
<keyword evidence="1" id="KW-0812">Transmembrane</keyword>
<dbReference type="Pfam" id="PF06898">
    <property type="entry name" value="YqfD"/>
    <property type="match status" value="1"/>
</dbReference>
<keyword evidence="3" id="KW-1185">Reference proteome</keyword>
<dbReference type="EMBL" id="SIJB01000024">
    <property type="protein sequence ID" value="NBI29370.1"/>
    <property type="molecule type" value="Genomic_DNA"/>
</dbReference>
<dbReference type="AlphaFoldDB" id="A0A6N9Q3L9"/>
<feature type="transmembrane region" description="Helical" evidence="1">
    <location>
        <begin position="92"/>
        <end position="112"/>
    </location>
</feature>
<evidence type="ECO:0000313" key="3">
    <source>
        <dbReference type="Proteomes" id="UP000448943"/>
    </source>
</evidence>
<dbReference type="PIRSF" id="PIRSF029895">
    <property type="entry name" value="SpoIV"/>
    <property type="match status" value="1"/>
</dbReference>
<keyword evidence="1" id="KW-1133">Transmembrane helix</keyword>
<dbReference type="NCBIfam" id="TIGR02876">
    <property type="entry name" value="spore_yqfD"/>
    <property type="match status" value="1"/>
</dbReference>
<dbReference type="InterPro" id="IPR010690">
    <property type="entry name" value="YqfD"/>
</dbReference>
<accession>A0A6N9Q3L9</accession>
<dbReference type="Proteomes" id="UP000448943">
    <property type="component" value="Unassembled WGS sequence"/>
</dbReference>
<keyword evidence="1" id="KW-0472">Membrane</keyword>
<evidence type="ECO:0000313" key="2">
    <source>
        <dbReference type="EMBL" id="NBI29370.1"/>
    </source>
</evidence>